<gene>
    <name evidence="4" type="ORF">OU415_16450</name>
</gene>
<dbReference type="PANTHER" id="PTHR11002:SF79">
    <property type="entry name" value="CARBONIC ANHYDRASE 2"/>
    <property type="match status" value="1"/>
</dbReference>
<comment type="function">
    <text evidence="2">Catalyzes the reversible hydration of carbon dioxide to form bicarbonate.</text>
</comment>
<evidence type="ECO:0000313" key="4">
    <source>
        <dbReference type="EMBL" id="MDA3627037.1"/>
    </source>
</evidence>
<sequence>MLSRRAALGALLAAGASPLVVASCANQAPTTTGPVLPRPSTPEDALYRLQDGNQRFVAGTPLHPNQTLELRQQLAGHQQPFASVLGCADSRTAPELAVDAGIGDLFVCRVAGNIATPADTASLLYAQAVLGTEVLLVLGHDNCGAVKTAIEVAEGKTPPGEFAPLVAPIQPAVAQARQAGATGDALLHEAVVANVRHVVAALPEMSAGLAQAVRAGHLTIHGGVLTLSTGKIDPVT</sequence>
<organism evidence="4 5">
    <name type="scientific">Saccharopolyspora oryzae</name>
    <dbReference type="NCBI Taxonomy" id="2997343"/>
    <lineage>
        <taxon>Bacteria</taxon>
        <taxon>Bacillati</taxon>
        <taxon>Actinomycetota</taxon>
        <taxon>Actinomycetes</taxon>
        <taxon>Pseudonocardiales</taxon>
        <taxon>Pseudonocardiaceae</taxon>
        <taxon>Saccharopolyspora</taxon>
    </lineage>
</organism>
<evidence type="ECO:0000256" key="2">
    <source>
        <dbReference type="ARBA" id="ARBA00024993"/>
    </source>
</evidence>
<accession>A0ABT4UZ98</accession>
<dbReference type="Pfam" id="PF00484">
    <property type="entry name" value="Pro_CA"/>
    <property type="match status" value="1"/>
</dbReference>
<dbReference type="PROSITE" id="PS51257">
    <property type="entry name" value="PROKAR_LIPOPROTEIN"/>
    <property type="match status" value="1"/>
</dbReference>
<dbReference type="SMART" id="SM00947">
    <property type="entry name" value="Pro_CA"/>
    <property type="match status" value="1"/>
</dbReference>
<keyword evidence="5" id="KW-1185">Reference proteome</keyword>
<feature type="signal peptide" evidence="3">
    <location>
        <begin position="1"/>
        <end position="22"/>
    </location>
</feature>
<dbReference type="InterPro" id="IPR036874">
    <property type="entry name" value="Carbonic_anhydrase_sf"/>
</dbReference>
<feature type="chain" id="PRO_5045957698" evidence="3">
    <location>
        <begin position="23"/>
        <end position="236"/>
    </location>
</feature>
<keyword evidence="3" id="KW-0732">Signal</keyword>
<dbReference type="SUPFAM" id="SSF53056">
    <property type="entry name" value="beta-carbonic anhydrase, cab"/>
    <property type="match status" value="1"/>
</dbReference>
<dbReference type="InterPro" id="IPR001765">
    <property type="entry name" value="Carbonic_anhydrase"/>
</dbReference>
<evidence type="ECO:0000256" key="1">
    <source>
        <dbReference type="ARBA" id="ARBA00006217"/>
    </source>
</evidence>
<evidence type="ECO:0000313" key="5">
    <source>
        <dbReference type="Proteomes" id="UP001210380"/>
    </source>
</evidence>
<reference evidence="4 5" key="1">
    <citation type="submission" date="2022-11" db="EMBL/GenBank/DDBJ databases">
        <title>Draft genome sequence of Saccharopolyspora sp. WRP15-2 isolated from rhizosphere soils of wild rice in Thailand.</title>
        <authorList>
            <person name="Duangmal K."/>
            <person name="Kammanee S."/>
            <person name="Muangham S."/>
        </authorList>
    </citation>
    <scope>NUCLEOTIDE SEQUENCE [LARGE SCALE GENOMIC DNA]</scope>
    <source>
        <strain evidence="4 5">WRP15-2</strain>
    </source>
</reference>
<evidence type="ECO:0000256" key="3">
    <source>
        <dbReference type="SAM" id="SignalP"/>
    </source>
</evidence>
<protein>
    <submittedName>
        <fullName evidence="4">Carbonic anhydrase</fullName>
    </submittedName>
</protein>
<comment type="similarity">
    <text evidence="1">Belongs to the beta-class carbonic anhydrase family.</text>
</comment>
<comment type="caution">
    <text evidence="4">The sequence shown here is derived from an EMBL/GenBank/DDBJ whole genome shotgun (WGS) entry which is preliminary data.</text>
</comment>
<proteinExistence type="inferred from homology"/>
<dbReference type="PANTHER" id="PTHR11002">
    <property type="entry name" value="CARBONIC ANHYDRASE"/>
    <property type="match status" value="1"/>
</dbReference>
<dbReference type="Gene3D" id="3.40.1050.10">
    <property type="entry name" value="Carbonic anhydrase"/>
    <property type="match status" value="1"/>
</dbReference>
<dbReference type="Proteomes" id="UP001210380">
    <property type="component" value="Unassembled WGS sequence"/>
</dbReference>
<dbReference type="EMBL" id="JAQGLA010000022">
    <property type="protein sequence ID" value="MDA3627037.1"/>
    <property type="molecule type" value="Genomic_DNA"/>
</dbReference>
<name>A0ABT4UZ98_9PSEU</name>
<dbReference type="RefSeq" id="WP_270949666.1">
    <property type="nucleotide sequence ID" value="NZ_JAQGLA010000022.1"/>
</dbReference>